<evidence type="ECO:0000313" key="2">
    <source>
        <dbReference type="EMBL" id="OAQ31912.1"/>
    </source>
</evidence>
<dbReference type="SUPFAM" id="SSF52047">
    <property type="entry name" value="RNI-like"/>
    <property type="match status" value="1"/>
</dbReference>
<keyword evidence="3" id="KW-1185">Reference proteome</keyword>
<feature type="compositionally biased region" description="Low complexity" evidence="1">
    <location>
        <begin position="52"/>
        <end position="68"/>
    </location>
</feature>
<sequence>MPKGAVDRLRAAYPIHTQGVPVLNTSTSHIFPGSQGPLAPVPAHWGTAPLVLPSNNSSNNNSNNNTLSPSPPTLASQNQVATAGAGLLALSHPTTASTQGWQNSNPPVVFGPQQIPQHLTATHPAQTKQVGGFGSTPSQYPTGGFGMPLNPVVPAQTNQPVLPPAPIPAPAVLAAPLPLPLWPSQQGIRFHGIVILNNIPKSITLYGASDCLDPDELMRQMRVNVADLEEKYKIMKDILVDDPDYEEKLKEWKEKIDQQWDEIWSRLFQRHDLIEDTWSGNKNNPFDTPEVKEALIRHHHRMRTLHVRTFKSRIFSVIADLSGLSGLTTLSIRDYLTTDQQFDQLLAVLEKSPNLRSLYVERPPPTEWLEPLLKSIARALPRLQELELFIEGQPIVSPRVAREFFETCSSELVAMTLGLMFYSDDFDEEEYESLILPVEGSQTHPKLKYFSLRSHVQSGESRIIPAVLSTFLRGCNSLEVVDDALTFKTSSLSWIHAHPEILDALQEAMGVHLLALVMMSSEDILELENFVSQEIGNFGGQRRDDGVQQVWHTIFLMTCPPPGSASLRALVDASRKGLQKLVICDSDYVVGSELHSVLHQGRSLVMLDFDDFPTINTSDLLSSTWSSRWLTALKIRIAGIPRPDVQRDYKNRPIPEGTPLHSGTVEESRWIQQRVYSQLGSLTNLRVLELGTIDHRGNLVREKDKKGDYVMFDPMLQVTSLEMTLESGLDLLSGLSRLRELNVGTMDHRIGKKELFWMQRHWPYLTDVRGLMRTHVEVDGWSGVTTNIISLPFGRVSGSDPEVLNYKLSFFVE</sequence>
<feature type="region of interest" description="Disordered" evidence="1">
    <location>
        <begin position="50"/>
        <end position="79"/>
    </location>
</feature>
<name>A0A197K2P2_9FUNG</name>
<protein>
    <submittedName>
        <fullName evidence="2">Uncharacterized protein</fullName>
    </submittedName>
</protein>
<reference evidence="2 3" key="1">
    <citation type="submission" date="2016-05" db="EMBL/GenBank/DDBJ databases">
        <title>Genome sequencing reveals origins of a unique bacterial endosymbiosis in the earliest lineages of terrestrial Fungi.</title>
        <authorList>
            <consortium name="DOE Joint Genome Institute"/>
            <person name="Uehling J."/>
            <person name="Gryganskyi A."/>
            <person name="Hameed K."/>
            <person name="Tschaplinski T."/>
            <person name="Misztal P."/>
            <person name="Wu S."/>
            <person name="Desiro A."/>
            <person name="Vande Pol N."/>
            <person name="Du Z.-Y."/>
            <person name="Zienkiewicz A."/>
            <person name="Zienkiewicz K."/>
            <person name="Morin E."/>
            <person name="Tisserant E."/>
            <person name="Splivallo R."/>
            <person name="Hainaut M."/>
            <person name="Henrissat B."/>
            <person name="Ohm R."/>
            <person name="Kuo A."/>
            <person name="Yan J."/>
            <person name="Lipzen A."/>
            <person name="Nolan M."/>
            <person name="Labutti K."/>
            <person name="Barry K."/>
            <person name="Goldstein A."/>
            <person name="Labbe J."/>
            <person name="Schadt C."/>
            <person name="Tuskan G."/>
            <person name="Grigoriev I."/>
            <person name="Martin F."/>
            <person name="Vilgalys R."/>
            <person name="Bonito G."/>
        </authorList>
    </citation>
    <scope>NUCLEOTIDE SEQUENCE [LARGE SCALE GENOMIC DNA]</scope>
    <source>
        <strain evidence="2 3">AG-77</strain>
    </source>
</reference>
<dbReference type="AlphaFoldDB" id="A0A197K2P2"/>
<gene>
    <name evidence="2" type="ORF">K457DRAFT_16806</name>
</gene>
<dbReference type="OrthoDB" id="2329245at2759"/>
<evidence type="ECO:0000313" key="3">
    <source>
        <dbReference type="Proteomes" id="UP000078512"/>
    </source>
</evidence>
<dbReference type="Proteomes" id="UP000078512">
    <property type="component" value="Unassembled WGS sequence"/>
</dbReference>
<dbReference type="InterPro" id="IPR032675">
    <property type="entry name" value="LRR_dom_sf"/>
</dbReference>
<evidence type="ECO:0000256" key="1">
    <source>
        <dbReference type="SAM" id="MobiDB-lite"/>
    </source>
</evidence>
<organism evidence="2 3">
    <name type="scientific">Linnemannia elongata AG-77</name>
    <dbReference type="NCBI Taxonomy" id="1314771"/>
    <lineage>
        <taxon>Eukaryota</taxon>
        <taxon>Fungi</taxon>
        <taxon>Fungi incertae sedis</taxon>
        <taxon>Mucoromycota</taxon>
        <taxon>Mortierellomycotina</taxon>
        <taxon>Mortierellomycetes</taxon>
        <taxon>Mortierellales</taxon>
        <taxon>Mortierellaceae</taxon>
        <taxon>Linnemannia</taxon>
    </lineage>
</organism>
<dbReference type="EMBL" id="KV442027">
    <property type="protein sequence ID" value="OAQ31912.1"/>
    <property type="molecule type" value="Genomic_DNA"/>
</dbReference>
<dbReference type="Gene3D" id="3.80.10.10">
    <property type="entry name" value="Ribonuclease Inhibitor"/>
    <property type="match status" value="1"/>
</dbReference>
<accession>A0A197K2P2</accession>
<proteinExistence type="predicted"/>